<feature type="domain" description="DZANK-type" evidence="3">
    <location>
        <begin position="105"/>
        <end position="148"/>
    </location>
</feature>
<dbReference type="Pfam" id="PF12773">
    <property type="entry name" value="DZR"/>
    <property type="match status" value="1"/>
</dbReference>
<dbReference type="AlphaFoldDB" id="A0A955KWK7"/>
<dbReference type="InterPro" id="IPR025874">
    <property type="entry name" value="DZR"/>
</dbReference>
<accession>A0A955KWK7</accession>
<dbReference type="Proteomes" id="UP000748332">
    <property type="component" value="Unassembled WGS sequence"/>
</dbReference>
<dbReference type="EMBL" id="JAGQLM010000076">
    <property type="protein sequence ID" value="MCA9375061.1"/>
    <property type="molecule type" value="Genomic_DNA"/>
</dbReference>
<name>A0A955KWK7_9BACT</name>
<feature type="region of interest" description="Disordered" evidence="1">
    <location>
        <begin position="210"/>
        <end position="232"/>
    </location>
</feature>
<evidence type="ECO:0000313" key="5">
    <source>
        <dbReference type="Proteomes" id="UP000748332"/>
    </source>
</evidence>
<protein>
    <submittedName>
        <fullName evidence="4">Zinc ribbon domain-containing protein</fullName>
    </submittedName>
</protein>
<evidence type="ECO:0000259" key="3">
    <source>
        <dbReference type="Pfam" id="PF12773"/>
    </source>
</evidence>
<feature type="transmembrane region" description="Helical" evidence="2">
    <location>
        <begin position="20"/>
        <end position="41"/>
    </location>
</feature>
<keyword evidence="2" id="KW-0472">Membrane</keyword>
<proteinExistence type="predicted"/>
<sequence length="232" mass="26790">MSLEATILDLLDSIGKFDFTILIQFLAWSLLLIWIFVVVWVWNDAKSRTESFFFRFICALLVLPLNLPGLIIYFIIRPQETLEQSYWTDLEKRYLLYETADLGSCEQCGFDLGPGFNICPNCKFQIKTKCTGCEVMIDKGWLFCPFCGAESGREGSNRVDPVQPLSARQTKRKFHKSVNPESSREIQKSEFYTKLGQSIINVVQKLRKRRITATKSKKENKDDSSKDPMQNE</sequence>
<comment type="caution">
    <text evidence="4">The sequence shown here is derived from an EMBL/GenBank/DDBJ whole genome shotgun (WGS) entry which is preliminary data.</text>
</comment>
<reference evidence="4" key="1">
    <citation type="submission" date="2020-04" db="EMBL/GenBank/DDBJ databases">
        <authorList>
            <person name="Zhang T."/>
        </authorList>
    </citation>
    <scope>NUCLEOTIDE SEQUENCE</scope>
    <source>
        <strain evidence="4">HKST-UBA16</strain>
    </source>
</reference>
<keyword evidence="2" id="KW-1133">Transmembrane helix</keyword>
<feature type="transmembrane region" description="Helical" evidence="2">
    <location>
        <begin position="53"/>
        <end position="76"/>
    </location>
</feature>
<evidence type="ECO:0000256" key="1">
    <source>
        <dbReference type="SAM" id="MobiDB-lite"/>
    </source>
</evidence>
<evidence type="ECO:0000313" key="4">
    <source>
        <dbReference type="EMBL" id="MCA9375061.1"/>
    </source>
</evidence>
<organism evidence="4 5">
    <name type="scientific">Candidatus Dojkabacteria bacterium</name>
    <dbReference type="NCBI Taxonomy" id="2099670"/>
    <lineage>
        <taxon>Bacteria</taxon>
        <taxon>Candidatus Dojkabacteria</taxon>
    </lineage>
</organism>
<keyword evidence="2" id="KW-0812">Transmembrane</keyword>
<evidence type="ECO:0000256" key="2">
    <source>
        <dbReference type="SAM" id="Phobius"/>
    </source>
</evidence>
<reference evidence="4" key="2">
    <citation type="journal article" date="2021" name="Microbiome">
        <title>Successional dynamics and alternative stable states in a saline activated sludge microbial community over 9 years.</title>
        <authorList>
            <person name="Wang Y."/>
            <person name="Ye J."/>
            <person name="Ju F."/>
            <person name="Liu L."/>
            <person name="Boyd J.A."/>
            <person name="Deng Y."/>
            <person name="Parks D.H."/>
            <person name="Jiang X."/>
            <person name="Yin X."/>
            <person name="Woodcroft B.J."/>
            <person name="Tyson G.W."/>
            <person name="Hugenholtz P."/>
            <person name="Polz M.F."/>
            <person name="Zhang T."/>
        </authorList>
    </citation>
    <scope>NUCLEOTIDE SEQUENCE</scope>
    <source>
        <strain evidence="4">HKST-UBA16</strain>
    </source>
</reference>
<feature type="compositionally biased region" description="Basic and acidic residues" evidence="1">
    <location>
        <begin position="216"/>
        <end position="226"/>
    </location>
</feature>
<gene>
    <name evidence="4" type="ORF">KC622_01880</name>
</gene>